<evidence type="ECO:0000256" key="4">
    <source>
        <dbReference type="ARBA" id="ARBA00022741"/>
    </source>
</evidence>
<reference evidence="11" key="1">
    <citation type="submission" date="2015-12" db="EMBL/GenBank/DDBJ databases">
        <title>De novo transcriptome assembly of four potential Pierce s Disease insect vectors from Arizona vineyards.</title>
        <authorList>
            <person name="Tassone E.E."/>
        </authorList>
    </citation>
    <scope>NUCLEOTIDE SEQUENCE</scope>
</reference>
<evidence type="ECO:0000256" key="1">
    <source>
        <dbReference type="ARBA" id="ARBA00005594"/>
    </source>
</evidence>
<evidence type="ECO:0000256" key="7">
    <source>
        <dbReference type="ARBA" id="ARBA00023146"/>
    </source>
</evidence>
<dbReference type="Gene3D" id="3.40.50.620">
    <property type="entry name" value="HUPs"/>
    <property type="match status" value="1"/>
</dbReference>
<dbReference type="InterPro" id="IPR037118">
    <property type="entry name" value="Val-tRNA_synth_C_sf"/>
</dbReference>
<dbReference type="SUPFAM" id="SSF52374">
    <property type="entry name" value="Nucleotidylyl transferase"/>
    <property type="match status" value="1"/>
</dbReference>
<dbReference type="GO" id="GO:0005524">
    <property type="term" value="F:ATP binding"/>
    <property type="evidence" value="ECO:0007669"/>
    <property type="project" value="UniProtKB-KW"/>
</dbReference>
<keyword evidence="4" id="KW-0547">Nucleotide-binding</keyword>
<evidence type="ECO:0000259" key="10">
    <source>
        <dbReference type="Pfam" id="PF08264"/>
    </source>
</evidence>
<evidence type="ECO:0000313" key="11">
    <source>
        <dbReference type="EMBL" id="JAS34172.1"/>
    </source>
</evidence>
<dbReference type="EC" id="6.1.1.9" evidence="2"/>
<name>A0A1B6E898_9HEMI</name>
<dbReference type="PANTHER" id="PTHR11946:SF109">
    <property type="entry name" value="VALINE--TRNA LIGASE"/>
    <property type="match status" value="1"/>
</dbReference>
<evidence type="ECO:0000256" key="8">
    <source>
        <dbReference type="ARBA" id="ARBA00029936"/>
    </source>
</evidence>
<dbReference type="AlphaFoldDB" id="A0A1B6E898"/>
<organism evidence="11">
    <name type="scientific">Clastoptera arizonana</name>
    <name type="common">Arizona spittle bug</name>
    <dbReference type="NCBI Taxonomy" id="38151"/>
    <lineage>
        <taxon>Eukaryota</taxon>
        <taxon>Metazoa</taxon>
        <taxon>Ecdysozoa</taxon>
        <taxon>Arthropoda</taxon>
        <taxon>Hexapoda</taxon>
        <taxon>Insecta</taxon>
        <taxon>Pterygota</taxon>
        <taxon>Neoptera</taxon>
        <taxon>Paraneoptera</taxon>
        <taxon>Hemiptera</taxon>
        <taxon>Auchenorrhyncha</taxon>
        <taxon>Cercopoidea</taxon>
        <taxon>Clastopteridae</taxon>
        <taxon>Clastoptera</taxon>
    </lineage>
</organism>
<keyword evidence="6" id="KW-0648">Protein biosynthesis</keyword>
<dbReference type="InterPro" id="IPR014729">
    <property type="entry name" value="Rossmann-like_a/b/a_fold"/>
</dbReference>
<feature type="domain" description="Methionyl/Valyl/Leucyl/Isoleucyl-tRNA synthetase anticodon-binding" evidence="10">
    <location>
        <begin position="150"/>
        <end position="302"/>
    </location>
</feature>
<dbReference type="Gene3D" id="1.10.287.380">
    <property type="entry name" value="Valyl-tRNA synthetase, C-terminal domain"/>
    <property type="match status" value="1"/>
</dbReference>
<dbReference type="SUPFAM" id="SSF47323">
    <property type="entry name" value="Anticodon-binding domain of a subclass of class I aminoacyl-tRNA synthetases"/>
    <property type="match status" value="1"/>
</dbReference>
<dbReference type="GO" id="GO:0006438">
    <property type="term" value="P:valyl-tRNA aminoacylation"/>
    <property type="evidence" value="ECO:0007669"/>
    <property type="project" value="InterPro"/>
</dbReference>
<dbReference type="InterPro" id="IPR009080">
    <property type="entry name" value="tRNAsynth_Ia_anticodon-bd"/>
</dbReference>
<dbReference type="InterPro" id="IPR013155">
    <property type="entry name" value="M/V/L/I-tRNA-synth_anticd-bd"/>
</dbReference>
<dbReference type="Pfam" id="PF00133">
    <property type="entry name" value="tRNA-synt_1"/>
    <property type="match status" value="1"/>
</dbReference>
<proteinExistence type="inferred from homology"/>
<feature type="domain" description="Aminoacyl-tRNA synthetase class Ia" evidence="9">
    <location>
        <begin position="1"/>
        <end position="107"/>
    </location>
</feature>
<evidence type="ECO:0000256" key="5">
    <source>
        <dbReference type="ARBA" id="ARBA00022840"/>
    </source>
</evidence>
<accession>A0A1B6E898</accession>
<dbReference type="GO" id="GO:0005829">
    <property type="term" value="C:cytosol"/>
    <property type="evidence" value="ECO:0007669"/>
    <property type="project" value="TreeGrafter"/>
</dbReference>
<dbReference type="InterPro" id="IPR002303">
    <property type="entry name" value="Valyl-tRNA_ligase"/>
</dbReference>
<keyword evidence="7" id="KW-0030">Aminoacyl-tRNA synthetase</keyword>
<dbReference type="InterPro" id="IPR002300">
    <property type="entry name" value="aa-tRNA-synth_Ia"/>
</dbReference>
<dbReference type="FunFam" id="3.40.50.620:FF:000457">
    <property type="entry name" value="Predicted protein"/>
    <property type="match status" value="1"/>
</dbReference>
<dbReference type="InterPro" id="IPR033705">
    <property type="entry name" value="Anticodon_Ia_Val"/>
</dbReference>
<dbReference type="PANTHER" id="PTHR11946">
    <property type="entry name" value="VALYL-TRNA SYNTHETASES"/>
    <property type="match status" value="1"/>
</dbReference>
<sequence>MVFFGQRLLKKLPFKEIFLHPIVRDAHGRKMSKSLGNVIDPMDVIQGISLEQLHLQLLDSNLDPKEIEKAKTGQKQDYPNGIPECGTDALRFALCAYMTQGRNINLDINRVQGYRFFCNKIWNALKFSMTYLSNIVNSSDSLLGNESPMDLWILSRLSTAVDACNKAFGNYELSVATTACYNLWLYDLCDVYLESLKPVFASGDNEAISAAKHTLYRVLDCGLRLLSPFMPFITEELYQRLPHPASIPRAASICVAPYPEQEVYCFKDESIEKEVEFVQKIVHSIRSARSDYNLPNKTKTDAYVKCMDENLKKTIVKFKCSITTLSNCNTLELNDAPPTGCVALTISDKCQVHLFLKGIIDPEKEYGKLEKKRESLITACTACERVLSSADSAQKLPQEILEGYHQKYVQTKGELDHLVEAMEGLKKME</sequence>
<protein>
    <recommendedName>
        <fullName evidence="2">valine--tRNA ligase</fullName>
        <ecNumber evidence="2">6.1.1.9</ecNumber>
    </recommendedName>
    <alternativeName>
        <fullName evidence="8">Valyl-tRNA synthetase</fullName>
    </alternativeName>
</protein>
<evidence type="ECO:0000256" key="3">
    <source>
        <dbReference type="ARBA" id="ARBA00022598"/>
    </source>
</evidence>
<evidence type="ECO:0000256" key="2">
    <source>
        <dbReference type="ARBA" id="ARBA00013169"/>
    </source>
</evidence>
<dbReference type="CDD" id="cd07962">
    <property type="entry name" value="Anticodon_Ia_Val"/>
    <property type="match status" value="1"/>
</dbReference>
<dbReference type="Gene3D" id="1.10.730.10">
    <property type="entry name" value="Isoleucyl-tRNA Synthetase, Domain 1"/>
    <property type="match status" value="1"/>
</dbReference>
<gene>
    <name evidence="11" type="ORF">g.21782</name>
</gene>
<evidence type="ECO:0000259" key="9">
    <source>
        <dbReference type="Pfam" id="PF00133"/>
    </source>
</evidence>
<dbReference type="FunFam" id="1.10.730.10:FF:000015">
    <property type="entry name" value="Valine--tRNA ligase"/>
    <property type="match status" value="1"/>
</dbReference>
<dbReference type="Pfam" id="PF08264">
    <property type="entry name" value="Anticodon_1"/>
    <property type="match status" value="1"/>
</dbReference>
<comment type="similarity">
    <text evidence="1">Belongs to the class-I aminoacyl-tRNA synthetase family.</text>
</comment>
<dbReference type="GO" id="GO:0004832">
    <property type="term" value="F:valine-tRNA ligase activity"/>
    <property type="evidence" value="ECO:0007669"/>
    <property type="project" value="UniProtKB-EC"/>
</dbReference>
<dbReference type="EMBL" id="GEDC01003126">
    <property type="protein sequence ID" value="JAS34172.1"/>
    <property type="molecule type" value="Transcribed_RNA"/>
</dbReference>
<keyword evidence="3" id="KW-0436">Ligase</keyword>
<keyword evidence="5" id="KW-0067">ATP-binding</keyword>
<evidence type="ECO:0000256" key="6">
    <source>
        <dbReference type="ARBA" id="ARBA00022917"/>
    </source>
</evidence>